<dbReference type="InterPro" id="IPR050766">
    <property type="entry name" value="Bact_Lucif_Oxidored"/>
</dbReference>
<dbReference type="InterPro" id="IPR036661">
    <property type="entry name" value="Luciferase-like_sf"/>
</dbReference>
<dbReference type="OrthoDB" id="9780518at2"/>
<evidence type="ECO:0000313" key="4">
    <source>
        <dbReference type="Proteomes" id="UP000295680"/>
    </source>
</evidence>
<dbReference type="Gene3D" id="3.20.20.30">
    <property type="entry name" value="Luciferase-like domain"/>
    <property type="match status" value="1"/>
</dbReference>
<dbReference type="PANTHER" id="PTHR30137">
    <property type="entry name" value="LUCIFERASE-LIKE MONOOXYGENASE"/>
    <property type="match status" value="1"/>
</dbReference>
<dbReference type="NCBIfam" id="TIGR03558">
    <property type="entry name" value="oxido_grp_1"/>
    <property type="match status" value="1"/>
</dbReference>
<dbReference type="EMBL" id="SLWS01000012">
    <property type="protein sequence ID" value="TCO52438.1"/>
    <property type="molecule type" value="Genomic_DNA"/>
</dbReference>
<accession>A0A4R2J7D9</accession>
<dbReference type="PANTHER" id="PTHR30137:SF6">
    <property type="entry name" value="LUCIFERASE-LIKE MONOOXYGENASE"/>
    <property type="match status" value="1"/>
</dbReference>
<evidence type="ECO:0000256" key="1">
    <source>
        <dbReference type="ARBA" id="ARBA00007789"/>
    </source>
</evidence>
<dbReference type="AlphaFoldDB" id="A0A4R2J7D9"/>
<dbReference type="CDD" id="cd00347">
    <property type="entry name" value="Flavin_utilizing_monoxygenases"/>
    <property type="match status" value="1"/>
</dbReference>
<dbReference type="Proteomes" id="UP000295680">
    <property type="component" value="Unassembled WGS sequence"/>
</dbReference>
<dbReference type="Pfam" id="PF00296">
    <property type="entry name" value="Bac_luciferase"/>
    <property type="match status" value="1"/>
</dbReference>
<keyword evidence="4" id="KW-1185">Reference proteome</keyword>
<evidence type="ECO:0000313" key="3">
    <source>
        <dbReference type="EMBL" id="TCO52438.1"/>
    </source>
</evidence>
<proteinExistence type="predicted"/>
<dbReference type="GO" id="GO:0016705">
    <property type="term" value="F:oxidoreductase activity, acting on paired donors, with incorporation or reduction of molecular oxygen"/>
    <property type="evidence" value="ECO:0007669"/>
    <property type="project" value="InterPro"/>
</dbReference>
<dbReference type="InterPro" id="IPR019949">
    <property type="entry name" value="CmoO-like"/>
</dbReference>
<dbReference type="SUPFAM" id="SSF51679">
    <property type="entry name" value="Bacterial luciferase-like"/>
    <property type="match status" value="1"/>
</dbReference>
<organism evidence="3 4">
    <name type="scientific">Actinocrispum wychmicini</name>
    <dbReference type="NCBI Taxonomy" id="1213861"/>
    <lineage>
        <taxon>Bacteria</taxon>
        <taxon>Bacillati</taxon>
        <taxon>Actinomycetota</taxon>
        <taxon>Actinomycetes</taxon>
        <taxon>Pseudonocardiales</taxon>
        <taxon>Pseudonocardiaceae</taxon>
        <taxon>Actinocrispum</taxon>
    </lineage>
</organism>
<dbReference type="RefSeq" id="WP_132124370.1">
    <property type="nucleotide sequence ID" value="NZ_SLWS01000012.1"/>
</dbReference>
<dbReference type="FunFam" id="3.20.20.30:FF:000002">
    <property type="entry name" value="LLM class flavin-dependent oxidoreductase"/>
    <property type="match status" value="1"/>
</dbReference>
<dbReference type="InterPro" id="IPR011251">
    <property type="entry name" value="Luciferase-like_dom"/>
</dbReference>
<dbReference type="GO" id="GO:0005829">
    <property type="term" value="C:cytosol"/>
    <property type="evidence" value="ECO:0007669"/>
    <property type="project" value="TreeGrafter"/>
</dbReference>
<gene>
    <name evidence="3" type="ORF">EV192_112170</name>
</gene>
<protein>
    <submittedName>
        <fullName evidence="3">Luciferase family oxidoreductase group 1</fullName>
    </submittedName>
</protein>
<sequence length="336" mass="35888">MAIAPVPLSVLDLATVSEGSTSREALRNTLDLARHVESLGYHRFWVAEHHNMPGVASSAPAVLIGHVATATEHIRVGSGGVMLPNHAPLVVAEQFGMLEALHPGRIDLGLGRAPGTDPVTAHALRRSPAPLSADDFPEQLNELVDYFTPGQRRPITAVPAAGNRPPVWLLGSSGYSAQLAGMLGLPFAFAHHFSAENTLPALRLYRQNFRPSAELAKPYALVAASVLAADTDEEARFLAGSGALSFLRLRSGRPGLVPTPEEAAAYDYSPLERKFVDDRLANQIIGSPETVERGIEKLLGETEADELMVVTMTHDPAARKHSFSLVARLRGSSGAD</sequence>
<evidence type="ECO:0000259" key="2">
    <source>
        <dbReference type="Pfam" id="PF00296"/>
    </source>
</evidence>
<name>A0A4R2J7D9_9PSEU</name>
<feature type="domain" description="Luciferase-like" evidence="2">
    <location>
        <begin position="9"/>
        <end position="296"/>
    </location>
</feature>
<reference evidence="3 4" key="1">
    <citation type="submission" date="2019-03" db="EMBL/GenBank/DDBJ databases">
        <title>Genomic Encyclopedia of Type Strains, Phase IV (KMG-IV): sequencing the most valuable type-strain genomes for metagenomic binning, comparative biology and taxonomic classification.</title>
        <authorList>
            <person name="Goeker M."/>
        </authorList>
    </citation>
    <scope>NUCLEOTIDE SEQUENCE [LARGE SCALE GENOMIC DNA]</scope>
    <source>
        <strain evidence="3 4">DSM 45934</strain>
    </source>
</reference>
<comment type="similarity">
    <text evidence="1">To bacterial alkanal monooxygenase alpha and beta chains.</text>
</comment>
<comment type="caution">
    <text evidence="3">The sequence shown here is derived from an EMBL/GenBank/DDBJ whole genome shotgun (WGS) entry which is preliminary data.</text>
</comment>